<evidence type="ECO:0000256" key="1">
    <source>
        <dbReference type="SAM" id="Phobius"/>
    </source>
</evidence>
<organism evidence="2 3">
    <name type="scientific">Glycine soja</name>
    <name type="common">Wild soybean</name>
    <dbReference type="NCBI Taxonomy" id="3848"/>
    <lineage>
        <taxon>Eukaryota</taxon>
        <taxon>Viridiplantae</taxon>
        <taxon>Streptophyta</taxon>
        <taxon>Embryophyta</taxon>
        <taxon>Tracheophyta</taxon>
        <taxon>Spermatophyta</taxon>
        <taxon>Magnoliopsida</taxon>
        <taxon>eudicotyledons</taxon>
        <taxon>Gunneridae</taxon>
        <taxon>Pentapetalae</taxon>
        <taxon>rosids</taxon>
        <taxon>fabids</taxon>
        <taxon>Fabales</taxon>
        <taxon>Fabaceae</taxon>
        <taxon>Papilionoideae</taxon>
        <taxon>50 kb inversion clade</taxon>
        <taxon>NPAAA clade</taxon>
        <taxon>indigoferoid/millettioid clade</taxon>
        <taxon>Phaseoleae</taxon>
        <taxon>Glycine</taxon>
        <taxon>Glycine subgen. Soja</taxon>
    </lineage>
</organism>
<keyword evidence="3" id="KW-1185">Reference proteome</keyword>
<accession>A0A445GEG4</accession>
<sequence length="180" mass="19190">MSSKGKLWDCSWLHRRVRHKGGQNQKREKKMKVIIVGAADAGVGNRARSENKALLDAEALRGGDRGARQGEALVDGDGGTEIAAASRGVSDDVVEALGGPVGAGLVRLDEIEVKDTGGAASSSAMRGVVVVFLRLLVLVLAGLFTPPSGHVLSYWTKHKDRVVQFKEEGESCLILNDKYV</sequence>
<dbReference type="EMBL" id="QZWG01000016">
    <property type="protein sequence ID" value="RZB59558.1"/>
    <property type="molecule type" value="Genomic_DNA"/>
</dbReference>
<protein>
    <submittedName>
        <fullName evidence="2">Uncharacterized protein</fullName>
    </submittedName>
</protein>
<comment type="caution">
    <text evidence="2">The sequence shown here is derived from an EMBL/GenBank/DDBJ whole genome shotgun (WGS) entry which is preliminary data.</text>
</comment>
<evidence type="ECO:0000313" key="3">
    <source>
        <dbReference type="Proteomes" id="UP000289340"/>
    </source>
</evidence>
<reference evidence="2 3" key="1">
    <citation type="submission" date="2018-09" db="EMBL/GenBank/DDBJ databases">
        <title>A high-quality reference genome of wild soybean provides a powerful tool to mine soybean genomes.</title>
        <authorList>
            <person name="Xie M."/>
            <person name="Chung C.Y.L."/>
            <person name="Li M.-W."/>
            <person name="Wong F.-L."/>
            <person name="Chan T.-F."/>
            <person name="Lam H.-M."/>
        </authorList>
    </citation>
    <scope>NUCLEOTIDE SEQUENCE [LARGE SCALE GENOMIC DNA]</scope>
    <source>
        <strain evidence="3">cv. W05</strain>
        <tissue evidence="2">Hypocotyl of etiolated seedlings</tissue>
    </source>
</reference>
<keyword evidence="1" id="KW-0812">Transmembrane</keyword>
<gene>
    <name evidence="2" type="ORF">D0Y65_042682</name>
</gene>
<evidence type="ECO:0000313" key="2">
    <source>
        <dbReference type="EMBL" id="RZB59558.1"/>
    </source>
</evidence>
<name>A0A445GEG4_GLYSO</name>
<keyword evidence="1" id="KW-1133">Transmembrane helix</keyword>
<proteinExistence type="predicted"/>
<dbReference type="Proteomes" id="UP000289340">
    <property type="component" value="Chromosome 16"/>
</dbReference>
<keyword evidence="1" id="KW-0472">Membrane</keyword>
<feature type="transmembrane region" description="Helical" evidence="1">
    <location>
        <begin position="124"/>
        <end position="144"/>
    </location>
</feature>
<dbReference type="AlphaFoldDB" id="A0A445GEG4"/>